<dbReference type="WBParaSite" id="SBAD_0000769701-mRNA-1">
    <property type="protein sequence ID" value="SBAD_0000769701-mRNA-1"/>
    <property type="gene ID" value="SBAD_0000769701"/>
</dbReference>
<dbReference type="InterPro" id="IPR003598">
    <property type="entry name" value="Ig_sub2"/>
</dbReference>
<dbReference type="InterPro" id="IPR036179">
    <property type="entry name" value="Ig-like_dom_sf"/>
</dbReference>
<dbReference type="FunFam" id="2.60.40.10:FF:000022">
    <property type="entry name" value="Cardiac titin"/>
    <property type="match status" value="1"/>
</dbReference>
<sequence>MNDGGGVAVANPIAFGQLVSADIDRNWSQPRQRAEVDGGGSSASSAPFLHFNEFLTNATKDSGDAIRFECRVDGTTPIRFKWYKNNAPLLKEKGGRVRIKNGEFWSRLRINNLEVLDSGYYQCSARNRAGVVNSTGVLVVRTIFSITYLIIVLLSFALSPVIIPSEKLGQ</sequence>
<keyword evidence="2" id="KW-1015">Disulfide bond</keyword>
<keyword evidence="3" id="KW-1133">Transmembrane helix</keyword>
<evidence type="ECO:0000313" key="5">
    <source>
        <dbReference type="EMBL" id="VDP13030.1"/>
    </source>
</evidence>
<evidence type="ECO:0000256" key="2">
    <source>
        <dbReference type="ARBA" id="ARBA00023157"/>
    </source>
</evidence>
<gene>
    <name evidence="5" type="ORF">SBAD_LOCUS7419</name>
</gene>
<dbReference type="SMART" id="SM00408">
    <property type="entry name" value="IGc2"/>
    <property type="match status" value="1"/>
</dbReference>
<evidence type="ECO:0000259" key="4">
    <source>
        <dbReference type="PROSITE" id="PS50835"/>
    </source>
</evidence>
<keyword evidence="3" id="KW-0472">Membrane</keyword>
<dbReference type="PANTHER" id="PTHR44170">
    <property type="entry name" value="PROTEIN SIDEKICK"/>
    <property type="match status" value="1"/>
</dbReference>
<reference evidence="7" key="1">
    <citation type="submission" date="2016-06" db="UniProtKB">
        <authorList>
            <consortium name="WormBaseParasite"/>
        </authorList>
    </citation>
    <scope>IDENTIFICATION</scope>
</reference>
<protein>
    <submittedName>
        <fullName evidence="7">Ig-like domain-containing protein</fullName>
    </submittedName>
</protein>
<dbReference type="InterPro" id="IPR003599">
    <property type="entry name" value="Ig_sub"/>
</dbReference>
<dbReference type="OrthoDB" id="2431000at2759"/>
<evidence type="ECO:0000313" key="7">
    <source>
        <dbReference type="WBParaSite" id="SBAD_0000769701-mRNA-1"/>
    </source>
</evidence>
<reference evidence="5 6" key="2">
    <citation type="submission" date="2018-11" db="EMBL/GenBank/DDBJ databases">
        <authorList>
            <consortium name="Pathogen Informatics"/>
        </authorList>
    </citation>
    <scope>NUCLEOTIDE SEQUENCE [LARGE SCALE GENOMIC DNA]</scope>
</reference>
<dbReference type="PANTHER" id="PTHR44170:SF6">
    <property type="entry name" value="CONTACTIN"/>
    <property type="match status" value="1"/>
</dbReference>
<dbReference type="InterPro" id="IPR013783">
    <property type="entry name" value="Ig-like_fold"/>
</dbReference>
<dbReference type="PROSITE" id="PS50835">
    <property type="entry name" value="IG_LIKE"/>
    <property type="match status" value="1"/>
</dbReference>
<dbReference type="EMBL" id="UZAM01010607">
    <property type="protein sequence ID" value="VDP13030.1"/>
    <property type="molecule type" value="Genomic_DNA"/>
</dbReference>
<evidence type="ECO:0000256" key="1">
    <source>
        <dbReference type="ARBA" id="ARBA00022737"/>
    </source>
</evidence>
<keyword evidence="1" id="KW-0677">Repeat</keyword>
<dbReference type="GO" id="GO:0016020">
    <property type="term" value="C:membrane"/>
    <property type="evidence" value="ECO:0007669"/>
    <property type="project" value="UniProtKB-SubCell"/>
</dbReference>
<proteinExistence type="predicted"/>
<dbReference type="Gene3D" id="2.60.40.10">
    <property type="entry name" value="Immunoglobulins"/>
    <property type="match status" value="1"/>
</dbReference>
<dbReference type="Proteomes" id="UP000270296">
    <property type="component" value="Unassembled WGS sequence"/>
</dbReference>
<dbReference type="Pfam" id="PF07679">
    <property type="entry name" value="I-set"/>
    <property type="match status" value="1"/>
</dbReference>
<name>A0A183IUX2_9BILA</name>
<dbReference type="GO" id="GO:0098609">
    <property type="term" value="P:cell-cell adhesion"/>
    <property type="evidence" value="ECO:0007669"/>
    <property type="project" value="TreeGrafter"/>
</dbReference>
<evidence type="ECO:0000313" key="6">
    <source>
        <dbReference type="Proteomes" id="UP000270296"/>
    </source>
</evidence>
<dbReference type="SMART" id="SM00409">
    <property type="entry name" value="IG"/>
    <property type="match status" value="1"/>
</dbReference>
<evidence type="ECO:0000256" key="3">
    <source>
        <dbReference type="SAM" id="Phobius"/>
    </source>
</evidence>
<dbReference type="SUPFAM" id="SSF48726">
    <property type="entry name" value="Immunoglobulin"/>
    <property type="match status" value="1"/>
</dbReference>
<dbReference type="InterPro" id="IPR007110">
    <property type="entry name" value="Ig-like_dom"/>
</dbReference>
<feature type="domain" description="Ig-like" evidence="4">
    <location>
        <begin position="47"/>
        <end position="139"/>
    </location>
</feature>
<dbReference type="AlphaFoldDB" id="A0A183IUX2"/>
<dbReference type="InterPro" id="IPR013098">
    <property type="entry name" value="Ig_I-set"/>
</dbReference>
<keyword evidence="3" id="KW-0812">Transmembrane</keyword>
<keyword evidence="6" id="KW-1185">Reference proteome</keyword>
<organism evidence="7">
    <name type="scientific">Soboliphyme baturini</name>
    <dbReference type="NCBI Taxonomy" id="241478"/>
    <lineage>
        <taxon>Eukaryota</taxon>
        <taxon>Metazoa</taxon>
        <taxon>Ecdysozoa</taxon>
        <taxon>Nematoda</taxon>
        <taxon>Enoplea</taxon>
        <taxon>Dorylaimia</taxon>
        <taxon>Dioctophymatida</taxon>
        <taxon>Dioctophymatoidea</taxon>
        <taxon>Soboliphymatidae</taxon>
        <taxon>Soboliphyme</taxon>
    </lineage>
</organism>
<feature type="transmembrane region" description="Helical" evidence="3">
    <location>
        <begin position="143"/>
        <end position="163"/>
    </location>
</feature>
<accession>A0A183IUX2</accession>